<comment type="caution">
    <text evidence="2">The sequence shown here is derived from an EMBL/GenBank/DDBJ whole genome shotgun (WGS) entry which is preliminary data.</text>
</comment>
<dbReference type="AlphaFoldDB" id="A0A8J3I444"/>
<keyword evidence="3" id="KW-1185">Reference proteome</keyword>
<dbReference type="EMBL" id="BNJF01000002">
    <property type="protein sequence ID" value="GHO46523.1"/>
    <property type="molecule type" value="Genomic_DNA"/>
</dbReference>
<reference evidence="2" key="1">
    <citation type="submission" date="2020-10" db="EMBL/GenBank/DDBJ databases">
        <title>Taxonomic study of unclassified bacteria belonging to the class Ktedonobacteria.</title>
        <authorList>
            <person name="Yabe S."/>
            <person name="Wang C.M."/>
            <person name="Zheng Y."/>
            <person name="Sakai Y."/>
            <person name="Cavaletti L."/>
            <person name="Monciardini P."/>
            <person name="Donadio S."/>
        </authorList>
    </citation>
    <scope>NUCLEOTIDE SEQUENCE</scope>
    <source>
        <strain evidence="2">SOSP1-1</strain>
    </source>
</reference>
<sequence length="118" mass="13396">MSSSEKKNLIRSLYEAINAGNLVRIDEVFAPDFVDRSTSEQIPGPQGVRAYFSQLRAALPDLTITIDDLFAEDNRVAVRTTWRGTLASGREVHRTMMQIFRIHQGFILEEWNEGADLL</sequence>
<dbReference type="RefSeq" id="WP_220195896.1">
    <property type="nucleotide sequence ID" value="NZ_BNJF01000002.1"/>
</dbReference>
<name>A0A8J3I444_9CHLR</name>
<dbReference type="PANTHER" id="PTHR38436">
    <property type="entry name" value="POLYKETIDE CYCLASE SNOAL-LIKE DOMAIN"/>
    <property type="match status" value="1"/>
</dbReference>
<dbReference type="PANTHER" id="PTHR38436:SF1">
    <property type="entry name" value="ESTER CYCLASE"/>
    <property type="match status" value="1"/>
</dbReference>
<dbReference type="InterPro" id="IPR032710">
    <property type="entry name" value="NTF2-like_dom_sf"/>
</dbReference>
<gene>
    <name evidence="2" type="ORF">KSX_46860</name>
</gene>
<evidence type="ECO:0000313" key="3">
    <source>
        <dbReference type="Proteomes" id="UP000612362"/>
    </source>
</evidence>
<protein>
    <recommendedName>
        <fullName evidence="1">SnoaL-like domain-containing protein</fullName>
    </recommendedName>
</protein>
<accession>A0A8J3I444</accession>
<evidence type="ECO:0000259" key="1">
    <source>
        <dbReference type="Pfam" id="PF12680"/>
    </source>
</evidence>
<dbReference type="Pfam" id="PF12680">
    <property type="entry name" value="SnoaL_2"/>
    <property type="match status" value="1"/>
</dbReference>
<organism evidence="2 3">
    <name type="scientific">Ktedonospora formicarum</name>
    <dbReference type="NCBI Taxonomy" id="2778364"/>
    <lineage>
        <taxon>Bacteria</taxon>
        <taxon>Bacillati</taxon>
        <taxon>Chloroflexota</taxon>
        <taxon>Ktedonobacteria</taxon>
        <taxon>Ktedonobacterales</taxon>
        <taxon>Ktedonobacteraceae</taxon>
        <taxon>Ktedonospora</taxon>
    </lineage>
</organism>
<dbReference type="Proteomes" id="UP000612362">
    <property type="component" value="Unassembled WGS sequence"/>
</dbReference>
<proteinExistence type="predicted"/>
<evidence type="ECO:0000313" key="2">
    <source>
        <dbReference type="EMBL" id="GHO46523.1"/>
    </source>
</evidence>
<dbReference type="SUPFAM" id="SSF54427">
    <property type="entry name" value="NTF2-like"/>
    <property type="match status" value="1"/>
</dbReference>
<dbReference type="GO" id="GO:0030638">
    <property type="term" value="P:polyketide metabolic process"/>
    <property type="evidence" value="ECO:0007669"/>
    <property type="project" value="InterPro"/>
</dbReference>
<dbReference type="InterPro" id="IPR037401">
    <property type="entry name" value="SnoaL-like"/>
</dbReference>
<dbReference type="Gene3D" id="3.10.450.50">
    <property type="match status" value="1"/>
</dbReference>
<feature type="domain" description="SnoaL-like" evidence="1">
    <location>
        <begin position="10"/>
        <end position="109"/>
    </location>
</feature>
<dbReference type="InterPro" id="IPR009959">
    <property type="entry name" value="Cyclase_SnoaL-like"/>
</dbReference>